<organism evidence="6">
    <name type="scientific">Selaginella moellendorffii</name>
    <name type="common">Spikemoss</name>
    <dbReference type="NCBI Taxonomy" id="88036"/>
    <lineage>
        <taxon>Eukaryota</taxon>
        <taxon>Viridiplantae</taxon>
        <taxon>Streptophyta</taxon>
        <taxon>Embryophyta</taxon>
        <taxon>Tracheophyta</taxon>
        <taxon>Lycopodiopsida</taxon>
        <taxon>Selaginellales</taxon>
        <taxon>Selaginellaceae</taxon>
        <taxon>Selaginella</taxon>
    </lineage>
</organism>
<dbReference type="Pfam" id="PF13041">
    <property type="entry name" value="PPR_2"/>
    <property type="match status" value="2"/>
</dbReference>
<dbReference type="AlphaFoldDB" id="D8SIZ1"/>
<evidence type="ECO:0000313" key="6">
    <source>
        <dbReference type="Proteomes" id="UP000001514"/>
    </source>
</evidence>
<dbReference type="KEGG" id="smo:SELMODRAFT_445481"/>
<feature type="compositionally biased region" description="Basic and acidic residues" evidence="3">
    <location>
        <begin position="40"/>
        <end position="54"/>
    </location>
</feature>
<dbReference type="Pfam" id="PF01535">
    <property type="entry name" value="PPR"/>
    <property type="match status" value="3"/>
</dbReference>
<evidence type="ECO:0000256" key="3">
    <source>
        <dbReference type="SAM" id="MobiDB-lite"/>
    </source>
</evidence>
<keyword evidence="1" id="KW-0677">Repeat</keyword>
<dbReference type="InterPro" id="IPR002885">
    <property type="entry name" value="PPR_rpt"/>
</dbReference>
<evidence type="ECO:0000259" key="4">
    <source>
        <dbReference type="Pfam" id="PF23276"/>
    </source>
</evidence>
<feature type="repeat" description="PPR" evidence="2">
    <location>
        <begin position="516"/>
        <end position="550"/>
    </location>
</feature>
<name>D8SIZ1_SELML</name>
<dbReference type="eggNOG" id="KOG4197">
    <property type="taxonomic scope" value="Eukaryota"/>
</dbReference>
<feature type="repeat" description="PPR" evidence="2">
    <location>
        <begin position="321"/>
        <end position="355"/>
    </location>
</feature>
<reference evidence="5 6" key="1">
    <citation type="journal article" date="2011" name="Science">
        <title>The Selaginella genome identifies genetic changes associated with the evolution of vascular plants.</title>
        <authorList>
            <person name="Banks J.A."/>
            <person name="Nishiyama T."/>
            <person name="Hasebe M."/>
            <person name="Bowman J.L."/>
            <person name="Gribskov M."/>
            <person name="dePamphilis C."/>
            <person name="Albert V.A."/>
            <person name="Aono N."/>
            <person name="Aoyama T."/>
            <person name="Ambrose B.A."/>
            <person name="Ashton N.W."/>
            <person name="Axtell M.J."/>
            <person name="Barker E."/>
            <person name="Barker M.S."/>
            <person name="Bennetzen J.L."/>
            <person name="Bonawitz N.D."/>
            <person name="Chapple C."/>
            <person name="Cheng C."/>
            <person name="Correa L.G."/>
            <person name="Dacre M."/>
            <person name="DeBarry J."/>
            <person name="Dreyer I."/>
            <person name="Elias M."/>
            <person name="Engstrom E.M."/>
            <person name="Estelle M."/>
            <person name="Feng L."/>
            <person name="Finet C."/>
            <person name="Floyd S.K."/>
            <person name="Frommer W.B."/>
            <person name="Fujita T."/>
            <person name="Gramzow L."/>
            <person name="Gutensohn M."/>
            <person name="Harholt J."/>
            <person name="Hattori M."/>
            <person name="Heyl A."/>
            <person name="Hirai T."/>
            <person name="Hiwatashi Y."/>
            <person name="Ishikawa M."/>
            <person name="Iwata M."/>
            <person name="Karol K.G."/>
            <person name="Koehler B."/>
            <person name="Kolukisaoglu U."/>
            <person name="Kubo M."/>
            <person name="Kurata T."/>
            <person name="Lalonde S."/>
            <person name="Li K."/>
            <person name="Li Y."/>
            <person name="Litt A."/>
            <person name="Lyons E."/>
            <person name="Manning G."/>
            <person name="Maruyama T."/>
            <person name="Michael T.P."/>
            <person name="Mikami K."/>
            <person name="Miyazaki S."/>
            <person name="Morinaga S."/>
            <person name="Murata T."/>
            <person name="Mueller-Roeber B."/>
            <person name="Nelson D.R."/>
            <person name="Obara M."/>
            <person name="Oguri Y."/>
            <person name="Olmstead R.G."/>
            <person name="Onodera N."/>
            <person name="Petersen B.L."/>
            <person name="Pils B."/>
            <person name="Prigge M."/>
            <person name="Rensing S.A."/>
            <person name="Riano-Pachon D.M."/>
            <person name="Roberts A.W."/>
            <person name="Sato Y."/>
            <person name="Scheller H.V."/>
            <person name="Schulz B."/>
            <person name="Schulz C."/>
            <person name="Shakirov E.V."/>
            <person name="Shibagaki N."/>
            <person name="Shinohara N."/>
            <person name="Shippen D.E."/>
            <person name="Soerensen I."/>
            <person name="Sotooka R."/>
            <person name="Sugimoto N."/>
            <person name="Sugita M."/>
            <person name="Sumikawa N."/>
            <person name="Tanurdzic M."/>
            <person name="Theissen G."/>
            <person name="Ulvskov P."/>
            <person name="Wakazuki S."/>
            <person name="Weng J.K."/>
            <person name="Willats W.W."/>
            <person name="Wipf D."/>
            <person name="Wolf P.G."/>
            <person name="Yang L."/>
            <person name="Zimmer A.D."/>
            <person name="Zhu Q."/>
            <person name="Mitros T."/>
            <person name="Hellsten U."/>
            <person name="Loque D."/>
            <person name="Otillar R."/>
            <person name="Salamov A."/>
            <person name="Schmutz J."/>
            <person name="Shapiro H."/>
            <person name="Lindquist E."/>
            <person name="Lucas S."/>
            <person name="Rokhsar D."/>
            <person name="Grigoriev I.V."/>
        </authorList>
    </citation>
    <scope>NUCLEOTIDE SEQUENCE [LARGE SCALE GENOMIC DNA]</scope>
</reference>
<dbReference type="HOGENOM" id="CLU_373582_0_0_1"/>
<dbReference type="PANTHER" id="PTHR47859">
    <property type="entry name" value="PENTATRICOPEPTIDE REPEAT-CONTAINING PROTEIN"/>
    <property type="match status" value="1"/>
</dbReference>
<feature type="repeat" description="PPR" evidence="2">
    <location>
        <begin position="356"/>
        <end position="390"/>
    </location>
</feature>
<dbReference type="OrthoDB" id="119302at2759"/>
<dbReference type="Proteomes" id="UP000001514">
    <property type="component" value="Unassembled WGS sequence"/>
</dbReference>
<dbReference type="InterPro" id="IPR057027">
    <property type="entry name" value="TPR_mt"/>
</dbReference>
<keyword evidence="6" id="KW-1185">Reference proteome</keyword>
<feature type="repeat" description="PPR" evidence="2">
    <location>
        <begin position="621"/>
        <end position="655"/>
    </location>
</feature>
<evidence type="ECO:0000256" key="2">
    <source>
        <dbReference type="PROSITE-ProRule" id="PRU00708"/>
    </source>
</evidence>
<dbReference type="EMBL" id="GL377622">
    <property type="protein sequence ID" value="EFJ15708.1"/>
    <property type="molecule type" value="Genomic_DNA"/>
</dbReference>
<dbReference type="Gramene" id="EFJ15708">
    <property type="protein sequence ID" value="EFJ15708"/>
    <property type="gene ID" value="SELMODRAFT_445481"/>
</dbReference>
<dbReference type="NCBIfam" id="TIGR00756">
    <property type="entry name" value="PPR"/>
    <property type="match status" value="7"/>
</dbReference>
<sequence>MLLRWRAAARLGVLNRRSFCLNPGSKPEGPKSTAHGVPDSQKHNAEDHEAKEPCGDGESQIDGFEKLKNWNLMSRLVEAIRAGQNDKAMELLPDLSKYEMLTATSCNEFLYQCSLAGNFQLARQIIRFMKELGMETNERCDTHLLGAMSRAGNLDEAMEMLESATGGDGVDYVFMFNSVLNGCASAGSSIHADKCLKLMTSRKVEKNQQTYIELLRLAGKKQDLSLTKSLWIELKSIYSPSFNSYRTYIISLCRGSDLGEALIILQEMLDHIAEEMKLSESIPPAVTEVFNAIISTAGKTGQYQLAEMMFSEMNRMEIPVTIVTYDAVIRAVVKGRGVEYGLKLVQNMESRGIEPDSAIYGAIVECYCRNSELDKAENLLEQMLKAKPSQRPTAHAFNFIFQACSLTNEQDRALRVLRTMKTARVPPDICTYTALFCNFGSVSVPYAGGDQSSHEDLTSRLGALEADMLASGIQHSRQSLTALMRGLGSEGMLGPALKRLLNAEAFSAEDGAPFLDAFAYNTAMYSCIMFDQFSEAKELFTRMSAKNLKPNLHSYNIMIYGCLRSKDVTYANELLKRLQDNGLSPDSVTYNSLIKVLCAANELESALEVIQTMDRTGIEADIYSFNTIIGAAAVRGRIDMIEFLIDDMKDRNIPPNSYTILKVMITYIYLKRLDDAIEAVRTLSSRMLEGASSSGKSTIQSAVEVLMQDNSELVSEMTESLGKTIEETGDPEAQALYTLNLASLAAGTDEKWASEKNS</sequence>
<gene>
    <name evidence="5" type="ORF">SELMODRAFT_445481</name>
</gene>
<dbReference type="InterPro" id="IPR011990">
    <property type="entry name" value="TPR-like_helical_dom_sf"/>
</dbReference>
<dbReference type="OMA" id="EYIHAFN"/>
<protein>
    <recommendedName>
        <fullName evidence="4">Pentatricopeptide repeat-containing protein-mitochondrial domain-containing protein</fullName>
    </recommendedName>
</protein>
<dbReference type="PANTHER" id="PTHR47859:SF1">
    <property type="entry name" value="PENTATRICOPEPTIDE REPEAT-CONTAINING PROTEIN"/>
    <property type="match status" value="1"/>
</dbReference>
<feature type="domain" description="Pentatricopeptide repeat-containing protein-mitochondrial" evidence="4">
    <location>
        <begin position="292"/>
        <end position="418"/>
    </location>
</feature>
<dbReference type="STRING" id="88036.D8SIZ1"/>
<feature type="repeat" description="PPR" evidence="2">
    <location>
        <begin position="551"/>
        <end position="585"/>
    </location>
</feature>
<accession>D8SIZ1</accession>
<feature type="repeat" description="PPR" evidence="2">
    <location>
        <begin position="586"/>
        <end position="620"/>
    </location>
</feature>
<feature type="region of interest" description="Disordered" evidence="3">
    <location>
        <begin position="22"/>
        <end position="59"/>
    </location>
</feature>
<dbReference type="PROSITE" id="PS51375">
    <property type="entry name" value="PPR"/>
    <property type="match status" value="6"/>
</dbReference>
<dbReference type="InParanoid" id="D8SIZ1"/>
<evidence type="ECO:0000313" key="5">
    <source>
        <dbReference type="EMBL" id="EFJ15708.1"/>
    </source>
</evidence>
<dbReference type="Pfam" id="PF23276">
    <property type="entry name" value="TPR_24"/>
    <property type="match status" value="1"/>
</dbReference>
<proteinExistence type="predicted"/>
<dbReference type="FunCoup" id="D8SIZ1">
    <property type="interactions" value="1249"/>
</dbReference>
<dbReference type="Gene3D" id="1.25.40.10">
    <property type="entry name" value="Tetratricopeptide repeat domain"/>
    <property type="match status" value="4"/>
</dbReference>
<evidence type="ECO:0000256" key="1">
    <source>
        <dbReference type="ARBA" id="ARBA00022737"/>
    </source>
</evidence>